<dbReference type="EMBL" id="JTDY01000760">
    <property type="protein sequence ID" value="KOB75976.1"/>
    <property type="molecule type" value="Genomic_DNA"/>
</dbReference>
<evidence type="ECO:0000313" key="1">
    <source>
        <dbReference type="EMBL" id="KOB75976.1"/>
    </source>
</evidence>
<name>A0A0L7LL82_OPEBR</name>
<evidence type="ECO:0008006" key="3">
    <source>
        <dbReference type="Google" id="ProtNLM"/>
    </source>
</evidence>
<feature type="non-terminal residue" evidence="1">
    <location>
        <position position="209"/>
    </location>
</feature>
<gene>
    <name evidence="1" type="ORF">OBRU01_01617</name>
</gene>
<organism evidence="1 2">
    <name type="scientific">Operophtera brumata</name>
    <name type="common">Winter moth</name>
    <name type="synonym">Phalaena brumata</name>
    <dbReference type="NCBI Taxonomy" id="104452"/>
    <lineage>
        <taxon>Eukaryota</taxon>
        <taxon>Metazoa</taxon>
        <taxon>Ecdysozoa</taxon>
        <taxon>Arthropoda</taxon>
        <taxon>Hexapoda</taxon>
        <taxon>Insecta</taxon>
        <taxon>Pterygota</taxon>
        <taxon>Neoptera</taxon>
        <taxon>Endopterygota</taxon>
        <taxon>Lepidoptera</taxon>
        <taxon>Glossata</taxon>
        <taxon>Ditrysia</taxon>
        <taxon>Geometroidea</taxon>
        <taxon>Geometridae</taxon>
        <taxon>Larentiinae</taxon>
        <taxon>Operophtera</taxon>
    </lineage>
</organism>
<dbReference type="STRING" id="104452.A0A0L7LL82"/>
<keyword evidence="2" id="KW-1185">Reference proteome</keyword>
<dbReference type="PANTHER" id="PTHR20997">
    <property type="entry name" value="EG:BACR42I17.2 PROTEIN-RELATED"/>
    <property type="match status" value="1"/>
</dbReference>
<reference evidence="1 2" key="1">
    <citation type="journal article" date="2015" name="Genome Biol. Evol.">
        <title>The genome of winter moth (Operophtera brumata) provides a genomic perspective on sexual dimorphism and phenology.</title>
        <authorList>
            <person name="Derks M.F."/>
            <person name="Smit S."/>
            <person name="Salis L."/>
            <person name="Schijlen E."/>
            <person name="Bossers A."/>
            <person name="Mateman C."/>
            <person name="Pijl A.S."/>
            <person name="de Ridder D."/>
            <person name="Groenen M.A."/>
            <person name="Visser M.E."/>
            <person name="Megens H.J."/>
        </authorList>
    </citation>
    <scope>NUCLEOTIDE SEQUENCE [LARGE SCALE GENOMIC DNA]</scope>
    <source>
        <strain evidence="1">WM2013NL</strain>
        <tissue evidence="1">Head and thorax</tissue>
    </source>
</reference>
<protein>
    <recommendedName>
        <fullName evidence="3">27 kDa hemolymph protein</fullName>
    </recommendedName>
</protein>
<dbReference type="Pfam" id="PF07165">
    <property type="entry name" value="DUF1397"/>
    <property type="match status" value="1"/>
</dbReference>
<accession>A0A0L7LL82</accession>
<dbReference type="Proteomes" id="UP000037510">
    <property type="component" value="Unassembled WGS sequence"/>
</dbReference>
<comment type="caution">
    <text evidence="1">The sequence shown here is derived from an EMBL/GenBank/DDBJ whole genome shotgun (WGS) entry which is preliminary data.</text>
</comment>
<dbReference type="AlphaFoldDB" id="A0A0L7LL82"/>
<dbReference type="InterPro" id="IPR009832">
    <property type="entry name" value="DUF1397"/>
</dbReference>
<proteinExistence type="predicted"/>
<sequence length="209" mass="22952">MDIINQVQIPEKSKDEIKNMLRLQCQKMGAEDKVEEVTNATHAFVDCAKGLVDVNQLKNEIEKAKPNGALDEVFKKYCAKTPELKTCIHTLLDGVSPCLDATARDQLTSAKNGSDQLIDFVCYKDGDRIALFISEHGPECFQDKANAIRECANTIKDSVKTVEDAKNMTLTLSGCIVTALEGCSTPTPSNMAESLFRYVRKGSPCSETP</sequence>
<dbReference type="PANTHER" id="PTHR20997:SF2">
    <property type="entry name" value="EG:BACR42I17.2 PROTEIN-RELATED"/>
    <property type="match status" value="1"/>
</dbReference>
<evidence type="ECO:0000313" key="2">
    <source>
        <dbReference type="Proteomes" id="UP000037510"/>
    </source>
</evidence>